<dbReference type="AlphaFoldDB" id="A0A085LX52"/>
<proteinExistence type="predicted"/>
<accession>A0A085LX52</accession>
<name>A0A085LX52_9BILA</name>
<feature type="region of interest" description="Disordered" evidence="1">
    <location>
        <begin position="1"/>
        <end position="26"/>
    </location>
</feature>
<reference evidence="2 3" key="1">
    <citation type="journal article" date="2014" name="Nat. Genet.">
        <title>Genome and transcriptome of the porcine whipworm Trichuris suis.</title>
        <authorList>
            <person name="Jex A.R."/>
            <person name="Nejsum P."/>
            <person name="Schwarz E.M."/>
            <person name="Hu L."/>
            <person name="Young N.D."/>
            <person name="Hall R.S."/>
            <person name="Korhonen P.K."/>
            <person name="Liao S."/>
            <person name="Thamsborg S."/>
            <person name="Xia J."/>
            <person name="Xu P."/>
            <person name="Wang S."/>
            <person name="Scheerlinck J.P."/>
            <person name="Hofmann A."/>
            <person name="Sternberg P.W."/>
            <person name="Wang J."/>
            <person name="Gasser R.B."/>
        </authorList>
    </citation>
    <scope>NUCLEOTIDE SEQUENCE [LARGE SCALE GENOMIC DNA]</scope>
    <source>
        <strain evidence="2">DCEP-RM93M</strain>
    </source>
</reference>
<dbReference type="EMBL" id="KL363268">
    <property type="protein sequence ID" value="KFD49548.1"/>
    <property type="molecule type" value="Genomic_DNA"/>
</dbReference>
<keyword evidence="3" id="KW-1185">Reference proteome</keyword>
<evidence type="ECO:0000313" key="2">
    <source>
        <dbReference type="EMBL" id="KFD49548.1"/>
    </source>
</evidence>
<sequence length="126" mass="13799">MAAKAKAHRPNGPTKNTTARRGGSYGSSAVVAYAPTDQTIGRSTGSRDCDVQLLPAAIFLASHHWESRRGERGRKKQVYITRSQKTVPVNRDRMGGPASSALMLLALTRRPKMHLRHISASIYMQA</sequence>
<gene>
    <name evidence="2" type="ORF">M513_09573</name>
</gene>
<protein>
    <submittedName>
        <fullName evidence="2">Uncharacterized protein</fullName>
    </submittedName>
</protein>
<organism evidence="2 3">
    <name type="scientific">Trichuris suis</name>
    <name type="common">pig whipworm</name>
    <dbReference type="NCBI Taxonomy" id="68888"/>
    <lineage>
        <taxon>Eukaryota</taxon>
        <taxon>Metazoa</taxon>
        <taxon>Ecdysozoa</taxon>
        <taxon>Nematoda</taxon>
        <taxon>Enoplea</taxon>
        <taxon>Dorylaimia</taxon>
        <taxon>Trichinellida</taxon>
        <taxon>Trichuridae</taxon>
        <taxon>Trichuris</taxon>
    </lineage>
</organism>
<evidence type="ECO:0000256" key="1">
    <source>
        <dbReference type="SAM" id="MobiDB-lite"/>
    </source>
</evidence>
<evidence type="ECO:0000313" key="3">
    <source>
        <dbReference type="Proteomes" id="UP000030764"/>
    </source>
</evidence>
<dbReference type="Proteomes" id="UP000030764">
    <property type="component" value="Unassembled WGS sequence"/>
</dbReference>